<feature type="chain" id="PRO_5034530001" evidence="2">
    <location>
        <begin position="21"/>
        <end position="185"/>
    </location>
</feature>
<sequence length="185" mass="21218">MNLALLSIVISAASACLSSGDVDRCDDERQFFTTPNLMTRMLVLRRLTTRSDFREFPLLHRLIIFTSELNCDDVHVNPWVTVRLNGVTCKNTQPSITTRLFTTMATTVVNGTTTTAMIVFVLYKTLFIFKLLPRQPHQPDHQARHEVPPPHHDVPPPHHDVPPPQQPQVLRRSNRQRRPPNRLAF</sequence>
<dbReference type="Proteomes" id="UP000694844">
    <property type="component" value="Chromosome 10"/>
</dbReference>
<evidence type="ECO:0000256" key="2">
    <source>
        <dbReference type="SAM" id="SignalP"/>
    </source>
</evidence>
<accession>A0A8B8CA05</accession>
<reference evidence="4" key="1">
    <citation type="submission" date="2025-08" db="UniProtKB">
        <authorList>
            <consortium name="RefSeq"/>
        </authorList>
    </citation>
    <scope>IDENTIFICATION</scope>
    <source>
        <tissue evidence="4">Whole sample</tissue>
    </source>
</reference>
<proteinExistence type="predicted"/>
<keyword evidence="3" id="KW-1185">Reference proteome</keyword>
<feature type="region of interest" description="Disordered" evidence="1">
    <location>
        <begin position="138"/>
        <end position="185"/>
    </location>
</feature>
<gene>
    <name evidence="4" type="primary">LOC111117706</name>
</gene>
<evidence type="ECO:0000313" key="3">
    <source>
        <dbReference type="Proteomes" id="UP000694844"/>
    </source>
</evidence>
<keyword evidence="2" id="KW-0732">Signal</keyword>
<evidence type="ECO:0000313" key="4">
    <source>
        <dbReference type="RefSeq" id="XP_022312583.1"/>
    </source>
</evidence>
<feature type="compositionally biased region" description="Basic and acidic residues" evidence="1">
    <location>
        <begin position="138"/>
        <end position="161"/>
    </location>
</feature>
<dbReference type="KEGG" id="cvn:111117706"/>
<feature type="signal peptide" evidence="2">
    <location>
        <begin position="1"/>
        <end position="20"/>
    </location>
</feature>
<evidence type="ECO:0000256" key="1">
    <source>
        <dbReference type="SAM" id="MobiDB-lite"/>
    </source>
</evidence>
<name>A0A8B8CA05_CRAVI</name>
<dbReference type="AlphaFoldDB" id="A0A8B8CA05"/>
<feature type="compositionally biased region" description="Basic residues" evidence="1">
    <location>
        <begin position="172"/>
        <end position="185"/>
    </location>
</feature>
<organism evidence="3 4">
    <name type="scientific">Crassostrea virginica</name>
    <name type="common">Eastern oyster</name>
    <dbReference type="NCBI Taxonomy" id="6565"/>
    <lineage>
        <taxon>Eukaryota</taxon>
        <taxon>Metazoa</taxon>
        <taxon>Spiralia</taxon>
        <taxon>Lophotrochozoa</taxon>
        <taxon>Mollusca</taxon>
        <taxon>Bivalvia</taxon>
        <taxon>Autobranchia</taxon>
        <taxon>Pteriomorphia</taxon>
        <taxon>Ostreida</taxon>
        <taxon>Ostreoidea</taxon>
        <taxon>Ostreidae</taxon>
        <taxon>Crassostrea</taxon>
    </lineage>
</organism>
<dbReference type="RefSeq" id="XP_022312583.1">
    <property type="nucleotide sequence ID" value="XM_022456875.1"/>
</dbReference>
<dbReference type="GeneID" id="111117706"/>
<protein>
    <submittedName>
        <fullName evidence="4">Uncharacterized protein LOC111117706 isoform X1</fullName>
    </submittedName>
</protein>